<evidence type="ECO:0000256" key="1">
    <source>
        <dbReference type="ARBA" id="ARBA00022857"/>
    </source>
</evidence>
<accession>A0A7W7SVE4</accession>
<dbReference type="Pfam" id="PF13602">
    <property type="entry name" value="ADH_zinc_N_2"/>
    <property type="match status" value="1"/>
</dbReference>
<organism evidence="4 5">
    <name type="scientific">Micromonospora polyrhachis</name>
    <dbReference type="NCBI Taxonomy" id="1282883"/>
    <lineage>
        <taxon>Bacteria</taxon>
        <taxon>Bacillati</taxon>
        <taxon>Actinomycetota</taxon>
        <taxon>Actinomycetes</taxon>
        <taxon>Micromonosporales</taxon>
        <taxon>Micromonosporaceae</taxon>
        <taxon>Micromonospora</taxon>
    </lineage>
</organism>
<gene>
    <name evidence="4" type="ORF">FHR38_005389</name>
</gene>
<dbReference type="SUPFAM" id="SSF51735">
    <property type="entry name" value="NAD(P)-binding Rossmann-fold domains"/>
    <property type="match status" value="1"/>
</dbReference>
<dbReference type="GO" id="GO:0070402">
    <property type="term" value="F:NADPH binding"/>
    <property type="evidence" value="ECO:0007669"/>
    <property type="project" value="TreeGrafter"/>
</dbReference>
<evidence type="ECO:0000259" key="3">
    <source>
        <dbReference type="SMART" id="SM00829"/>
    </source>
</evidence>
<comment type="caution">
    <text evidence="4">The sequence shown here is derived from an EMBL/GenBank/DDBJ whole genome shotgun (WGS) entry which is preliminary data.</text>
</comment>
<dbReference type="Gene3D" id="3.40.50.720">
    <property type="entry name" value="NAD(P)-binding Rossmann-like Domain"/>
    <property type="match status" value="1"/>
</dbReference>
<dbReference type="AlphaFoldDB" id="A0A7W7SVE4"/>
<dbReference type="GO" id="GO:0003960">
    <property type="term" value="F:quinone reductase (NADPH) activity"/>
    <property type="evidence" value="ECO:0007669"/>
    <property type="project" value="UniProtKB-EC"/>
</dbReference>
<reference evidence="4 5" key="1">
    <citation type="submission" date="2020-08" db="EMBL/GenBank/DDBJ databases">
        <title>Sequencing the genomes of 1000 actinobacteria strains.</title>
        <authorList>
            <person name="Klenk H.-P."/>
        </authorList>
    </citation>
    <scope>NUCLEOTIDE SEQUENCE [LARGE SCALE GENOMIC DNA]</scope>
    <source>
        <strain evidence="4 5">DSM 45886</strain>
    </source>
</reference>
<dbReference type="GO" id="GO:0005829">
    <property type="term" value="C:cytosol"/>
    <property type="evidence" value="ECO:0007669"/>
    <property type="project" value="TreeGrafter"/>
</dbReference>
<sequence length="325" mass="32579">MYAVVMDEFGGPEVLRYRQVADPVAGPGQVLVAVEYASITFVETQVRAGRGPAAINRPTLPRVPGNGVGGRIVAAGPDVDPALVGTTVVTTTGGEGGYAELALARAEETVPVPADLPLRDATALLADGRTALWLHRRAQVQSGEWVLVEAAGGGVGSLLVQLMVDSGARVVGAAGGEGKSELVASLGAAGYVDYSTPGWSGHVVEIVGCAGLDLVLDGVGGDIAAEAVTALRDGGRVLSYGMASGSWSALDDAELAARSITVVGGAPLTPAEARALSSEALALAAAGRLRPTIGQARPLAEAAAAHAAIEARATTGKTLLVPDRG</sequence>
<evidence type="ECO:0000313" key="4">
    <source>
        <dbReference type="EMBL" id="MBB4961656.1"/>
    </source>
</evidence>
<dbReference type="RefSeq" id="WP_184537331.1">
    <property type="nucleotide sequence ID" value="NZ_JACHJW010000001.1"/>
</dbReference>
<keyword evidence="5" id="KW-1185">Reference proteome</keyword>
<dbReference type="Pfam" id="PF08240">
    <property type="entry name" value="ADH_N"/>
    <property type="match status" value="1"/>
</dbReference>
<dbReference type="Gene3D" id="3.90.180.10">
    <property type="entry name" value="Medium-chain alcohol dehydrogenases, catalytic domain"/>
    <property type="match status" value="1"/>
</dbReference>
<dbReference type="EMBL" id="JACHJW010000001">
    <property type="protein sequence ID" value="MBB4961656.1"/>
    <property type="molecule type" value="Genomic_DNA"/>
</dbReference>
<dbReference type="SUPFAM" id="SSF50129">
    <property type="entry name" value="GroES-like"/>
    <property type="match status" value="1"/>
</dbReference>
<dbReference type="SMART" id="SM00829">
    <property type="entry name" value="PKS_ER"/>
    <property type="match status" value="1"/>
</dbReference>
<proteinExistence type="predicted"/>
<evidence type="ECO:0000313" key="5">
    <source>
        <dbReference type="Proteomes" id="UP000578819"/>
    </source>
</evidence>
<evidence type="ECO:0000256" key="2">
    <source>
        <dbReference type="ARBA" id="ARBA00023002"/>
    </source>
</evidence>
<protein>
    <submittedName>
        <fullName evidence="4">NADPH2:quinone reductase</fullName>
        <ecNumber evidence="4">1.6.5.5</ecNumber>
    </submittedName>
</protein>
<keyword evidence="2 4" id="KW-0560">Oxidoreductase</keyword>
<name>A0A7W7SVE4_9ACTN</name>
<dbReference type="PANTHER" id="PTHR48106">
    <property type="entry name" value="QUINONE OXIDOREDUCTASE PIG3-RELATED"/>
    <property type="match status" value="1"/>
</dbReference>
<keyword evidence="1" id="KW-0521">NADP</keyword>
<dbReference type="Proteomes" id="UP000578819">
    <property type="component" value="Unassembled WGS sequence"/>
</dbReference>
<dbReference type="InterPro" id="IPR036291">
    <property type="entry name" value="NAD(P)-bd_dom_sf"/>
</dbReference>
<dbReference type="PANTHER" id="PTHR48106:SF13">
    <property type="entry name" value="QUINONE OXIDOREDUCTASE-RELATED"/>
    <property type="match status" value="1"/>
</dbReference>
<dbReference type="EC" id="1.6.5.5" evidence="4"/>
<dbReference type="InterPro" id="IPR020843">
    <property type="entry name" value="ER"/>
</dbReference>
<dbReference type="InterPro" id="IPR011032">
    <property type="entry name" value="GroES-like_sf"/>
</dbReference>
<dbReference type="GO" id="GO:0035925">
    <property type="term" value="F:mRNA 3'-UTR AU-rich region binding"/>
    <property type="evidence" value="ECO:0007669"/>
    <property type="project" value="TreeGrafter"/>
</dbReference>
<feature type="domain" description="Enoyl reductase (ER)" evidence="3">
    <location>
        <begin position="10"/>
        <end position="320"/>
    </location>
</feature>
<dbReference type="InterPro" id="IPR013154">
    <property type="entry name" value="ADH-like_N"/>
</dbReference>